<dbReference type="RefSeq" id="XP_005847608.1">
    <property type="nucleotide sequence ID" value="XM_005847546.1"/>
</dbReference>
<dbReference type="InParanoid" id="E1ZEJ7"/>
<dbReference type="PANTHER" id="PTHR33835:SF2">
    <property type="entry name" value="LYSINE-TRNA LIGASE"/>
    <property type="match status" value="1"/>
</dbReference>
<proteinExistence type="predicted"/>
<dbReference type="InterPro" id="IPR025638">
    <property type="entry name" value="DUF4336"/>
</dbReference>
<dbReference type="Proteomes" id="UP000008141">
    <property type="component" value="Unassembled WGS sequence"/>
</dbReference>
<dbReference type="SUPFAM" id="SSF56281">
    <property type="entry name" value="Metallo-hydrolase/oxidoreductase"/>
    <property type="match status" value="1"/>
</dbReference>
<dbReference type="OrthoDB" id="421671at2759"/>
<keyword evidence="2" id="KW-1185">Reference proteome</keyword>
<reference evidence="1 2" key="1">
    <citation type="journal article" date="2010" name="Plant Cell">
        <title>The Chlorella variabilis NC64A genome reveals adaptation to photosymbiosis, coevolution with viruses, and cryptic sex.</title>
        <authorList>
            <person name="Blanc G."/>
            <person name="Duncan G."/>
            <person name="Agarkova I."/>
            <person name="Borodovsky M."/>
            <person name="Gurnon J."/>
            <person name="Kuo A."/>
            <person name="Lindquist E."/>
            <person name="Lucas S."/>
            <person name="Pangilinan J."/>
            <person name="Polle J."/>
            <person name="Salamov A."/>
            <person name="Terry A."/>
            <person name="Yamada T."/>
            <person name="Dunigan D.D."/>
            <person name="Grigoriev I.V."/>
            <person name="Claverie J.M."/>
            <person name="Van Etten J.L."/>
        </authorList>
    </citation>
    <scope>NUCLEOTIDE SEQUENCE [LARGE SCALE GENOMIC DNA]</scope>
    <source>
        <strain evidence="1 2">NC64A</strain>
    </source>
</reference>
<dbReference type="eggNOG" id="ENOG502R8U6">
    <property type="taxonomic scope" value="Eukaryota"/>
</dbReference>
<organism evidence="2">
    <name type="scientific">Chlorella variabilis</name>
    <name type="common">Green alga</name>
    <dbReference type="NCBI Taxonomy" id="554065"/>
    <lineage>
        <taxon>Eukaryota</taxon>
        <taxon>Viridiplantae</taxon>
        <taxon>Chlorophyta</taxon>
        <taxon>core chlorophytes</taxon>
        <taxon>Trebouxiophyceae</taxon>
        <taxon>Chlorellales</taxon>
        <taxon>Chlorellaceae</taxon>
        <taxon>Chlorella clade</taxon>
        <taxon>Chlorella</taxon>
    </lineage>
</organism>
<dbReference type="AlphaFoldDB" id="E1ZEJ7"/>
<sequence>MSAVAAATSPAVRARCTTQRPQRRAAICRVQHYVRSALVVRASQQQEVVGTGGDAGGAAARGPAAGDAAAAKYLSLLPPFFSRPTQLEEKFGAGLWGLAQPFNLLGIDIRLRMTAARLPDGSLLLISPVAPTAELLGHVAALGGAVRHIIVPSSSPEHWMFAPALSKAFPEASVWVPPGFLEGRGLPIPFFQQIIGSMRSCCRVLGMDLLPPELQGQVESELLAAPFFLELAVVLPQYRVLLLSDTGFCMSAEEYGGISPANISAARGVGVWDRLGPITKQVFEGSPKEGRAWVEAVLAREDWDTVIPGHATAPILDGKRAFKDCYDFLY</sequence>
<gene>
    <name evidence="1" type="ORF">CHLNCDRAFT_133907</name>
</gene>
<dbReference type="PANTHER" id="PTHR33835">
    <property type="entry name" value="YALI0C07656P"/>
    <property type="match status" value="1"/>
</dbReference>
<name>E1ZEJ7_CHLVA</name>
<evidence type="ECO:0000313" key="2">
    <source>
        <dbReference type="Proteomes" id="UP000008141"/>
    </source>
</evidence>
<accession>E1ZEJ7</accession>
<protein>
    <recommendedName>
        <fullName evidence="3">Metallo-beta-lactamase domain-containing protein</fullName>
    </recommendedName>
</protein>
<dbReference type="GeneID" id="17355149"/>
<dbReference type="Pfam" id="PF14234">
    <property type="entry name" value="DUF4336"/>
    <property type="match status" value="1"/>
</dbReference>
<dbReference type="InterPro" id="IPR036866">
    <property type="entry name" value="RibonucZ/Hydroxyglut_hydro"/>
</dbReference>
<evidence type="ECO:0000313" key="1">
    <source>
        <dbReference type="EMBL" id="EFN55506.1"/>
    </source>
</evidence>
<dbReference type="EMBL" id="GL433844">
    <property type="protein sequence ID" value="EFN55506.1"/>
    <property type="molecule type" value="Genomic_DNA"/>
</dbReference>
<dbReference type="KEGG" id="cvr:CHLNCDRAFT_133907"/>
<evidence type="ECO:0008006" key="3">
    <source>
        <dbReference type="Google" id="ProtNLM"/>
    </source>
</evidence>